<dbReference type="AlphaFoldDB" id="A0A255YQF5"/>
<dbReference type="EMBL" id="NOXU01000032">
    <property type="protein sequence ID" value="OYQ31439.1"/>
    <property type="molecule type" value="Genomic_DNA"/>
</dbReference>
<proteinExistence type="predicted"/>
<reference evidence="1 2" key="1">
    <citation type="submission" date="2017-07" db="EMBL/GenBank/DDBJ databases">
        <title>Niveispirillum cyanobacteriorum sp. nov., isolated from cyanobacterial aggregates in a eutrophic lake.</title>
        <authorList>
            <person name="Cai H."/>
        </authorList>
    </citation>
    <scope>NUCLEOTIDE SEQUENCE [LARGE SCALE GENOMIC DNA]</scope>
    <source>
        <strain evidence="2">TH1-14</strain>
    </source>
</reference>
<organism evidence="1 2">
    <name type="scientific">Niveispirillum lacus</name>
    <dbReference type="NCBI Taxonomy" id="1981099"/>
    <lineage>
        <taxon>Bacteria</taxon>
        <taxon>Pseudomonadati</taxon>
        <taxon>Pseudomonadota</taxon>
        <taxon>Alphaproteobacteria</taxon>
        <taxon>Rhodospirillales</taxon>
        <taxon>Azospirillaceae</taxon>
        <taxon>Niveispirillum</taxon>
    </lineage>
</organism>
<dbReference type="RefSeq" id="WP_094458118.1">
    <property type="nucleotide sequence ID" value="NZ_NOXU01000032.1"/>
</dbReference>
<dbReference type="Pfam" id="PF23789">
    <property type="entry name" value="Pre_tape_measure"/>
    <property type="match status" value="1"/>
</dbReference>
<accession>A0A255YQF5</accession>
<dbReference type="InterPro" id="IPR057378">
    <property type="entry name" value="Pre_tape_measure"/>
</dbReference>
<sequence length="131" mass="12848">MASLLDIAPAGRTVPVRGTDVAVTGVSAAGLATLLHRFPALLAALGGGNMSAETLAEAAPEALAAVIAAGTGSPGDSKAEAVAATLSASEQLDLLSAIIAETMPQGVEDFVRRLESLATAATGGRGAPKDR</sequence>
<protein>
    <submittedName>
        <fullName evidence="1">Uncharacterized protein</fullName>
    </submittedName>
</protein>
<name>A0A255YQF5_9PROT</name>
<dbReference type="Proteomes" id="UP000216998">
    <property type="component" value="Unassembled WGS sequence"/>
</dbReference>
<gene>
    <name evidence="1" type="ORF">CHU95_20015</name>
</gene>
<evidence type="ECO:0000313" key="1">
    <source>
        <dbReference type="EMBL" id="OYQ31439.1"/>
    </source>
</evidence>
<evidence type="ECO:0000313" key="2">
    <source>
        <dbReference type="Proteomes" id="UP000216998"/>
    </source>
</evidence>
<keyword evidence="2" id="KW-1185">Reference proteome</keyword>
<comment type="caution">
    <text evidence="1">The sequence shown here is derived from an EMBL/GenBank/DDBJ whole genome shotgun (WGS) entry which is preliminary data.</text>
</comment>